<accession>A0ABY5NST5</accession>
<keyword evidence="2" id="KW-1185">Reference proteome</keyword>
<proteinExistence type="predicted"/>
<protein>
    <submittedName>
        <fullName evidence="1">Thioredoxin family protein</fullName>
    </submittedName>
</protein>
<name>A0ABY5NST5_9FLAO</name>
<dbReference type="InterPro" id="IPR036249">
    <property type="entry name" value="Thioredoxin-like_sf"/>
</dbReference>
<dbReference type="RefSeq" id="WP_257499512.1">
    <property type="nucleotide sequence ID" value="NZ_CP102382.1"/>
</dbReference>
<organism evidence="1 2">
    <name type="scientific">Paenimyroides aestuarii</name>
    <dbReference type="NCBI Taxonomy" id="2968490"/>
    <lineage>
        <taxon>Bacteria</taxon>
        <taxon>Pseudomonadati</taxon>
        <taxon>Bacteroidota</taxon>
        <taxon>Flavobacteriia</taxon>
        <taxon>Flavobacteriales</taxon>
        <taxon>Flavobacteriaceae</taxon>
        <taxon>Paenimyroides</taxon>
    </lineage>
</organism>
<evidence type="ECO:0000313" key="1">
    <source>
        <dbReference type="EMBL" id="UUV21588.1"/>
    </source>
</evidence>
<gene>
    <name evidence="1" type="ORF">NPX36_00585</name>
</gene>
<dbReference type="Gene3D" id="3.40.30.10">
    <property type="entry name" value="Glutaredoxin"/>
    <property type="match status" value="1"/>
</dbReference>
<reference evidence="1 2" key="1">
    <citation type="submission" date="2022-08" db="EMBL/GenBank/DDBJ databases">
        <title>Myroides zhujiangensis sp. nov., a novel bacterium isolated from sediment in the Pearl River Estuary.</title>
        <authorList>
            <person name="Cui L."/>
        </authorList>
    </citation>
    <scope>NUCLEOTIDE SEQUENCE [LARGE SCALE GENOMIC DNA]</scope>
    <source>
        <strain evidence="1 2">SCSIO 72103</strain>
    </source>
</reference>
<sequence>MTFNLPAQTDCSKLLAQKIMLHDDFEKTQLELITNFSKLSACGLDDEDVNFLKQPPLTASIVIKLLNDDPDTVTYQKLMDEILKVRATPEYKESVKLYNDLLMLQSKHINLSDWDSDRKLLLKLFKDENLVHAIYQIIKENPNRYETYGHMMNDLNRIAEAVSKSEVLNEELPDFFKDSELINYKEMLQMAKKTGKPLLIYFSAYADVNSRRMEDAFLFDIDIQAFIVSNYHSITLFVDSKKNVPKESILYNQKNGKAMKTYGAFYIKLQKEVFNENRQPFFVIVDSEGKILKTQGFTTDKNEFQKFLN</sequence>
<evidence type="ECO:0000313" key="2">
    <source>
        <dbReference type="Proteomes" id="UP001317001"/>
    </source>
</evidence>
<dbReference type="SUPFAM" id="SSF52833">
    <property type="entry name" value="Thioredoxin-like"/>
    <property type="match status" value="1"/>
</dbReference>
<dbReference type="EMBL" id="CP102382">
    <property type="protein sequence ID" value="UUV21588.1"/>
    <property type="molecule type" value="Genomic_DNA"/>
</dbReference>
<dbReference type="Proteomes" id="UP001317001">
    <property type="component" value="Chromosome"/>
</dbReference>